<proteinExistence type="predicted"/>
<name>A0A098SAM0_9BACT</name>
<dbReference type="Gene3D" id="3.30.470.20">
    <property type="entry name" value="ATP-grasp fold, B domain"/>
    <property type="match status" value="1"/>
</dbReference>
<dbReference type="OrthoDB" id="1195727at2"/>
<dbReference type="GO" id="GO:0016874">
    <property type="term" value="F:ligase activity"/>
    <property type="evidence" value="ECO:0007669"/>
    <property type="project" value="UniProtKB-KW"/>
</dbReference>
<dbReference type="EMBL" id="JPOS01000012">
    <property type="protein sequence ID" value="KGE89186.1"/>
    <property type="molecule type" value="Genomic_DNA"/>
</dbReference>
<keyword evidence="2" id="KW-1185">Reference proteome</keyword>
<sequence>MANCFALMGWSLPVIESVQKSGLPYVVVSFPEFGAYAKEHNIPFVGYKLDEFGSHSNSLELVELLKPFNADVAVPLYEETVEWAGALNSIYRDAPRVLNRAFLFRNKAMMKRKALLGGLKVGLFEEVYDREHVHKFLDRLNEAELQLPGEEDAWFHAKPFAAAGTVGHHFVRSRDDIDRKMTVKDFPCLVESHLSGKEFSCEAFIHKGKIRFLNITEYVKLGYSNFIPAGPELEAKRELIHNEVQKMVDIFGIEFGMVHPEWFVSDDGKTINFGEVACRIPGGHILDLCGQAYGFDALLAFVVSHDPNISEEELDKYFPSKGYMPEKKYGNVMVFPKPGQISRLEIPEELLEEPYYLDNNLVEPLGPQKITERSGFGNHFGTVNFAGEDPVRMRELLKHYEDVPFYV</sequence>
<evidence type="ECO:0000313" key="2">
    <source>
        <dbReference type="Proteomes" id="UP000029736"/>
    </source>
</evidence>
<reference evidence="1 2" key="1">
    <citation type="journal article" date="2014" name="Int. J. Syst. Evol. Microbiol.">
        <title>Phaeodactylibacter xiamenensis gen. nov., sp. nov., a member of the family Saprospiraceae isolated from the marine alga Phaeodactylum tricornutum.</title>
        <authorList>
            <person name="Chen Z.Jr."/>
            <person name="Lei X."/>
            <person name="Lai Q."/>
            <person name="Li Y."/>
            <person name="Zhang B."/>
            <person name="Zhang J."/>
            <person name="Zhang H."/>
            <person name="Yang L."/>
            <person name="Zheng W."/>
            <person name="Tian Y."/>
            <person name="Yu Z."/>
            <person name="Xu H.Jr."/>
            <person name="Zheng T."/>
        </authorList>
    </citation>
    <scope>NUCLEOTIDE SEQUENCE [LARGE SCALE GENOMIC DNA]</scope>
    <source>
        <strain evidence="1 2">KD52</strain>
    </source>
</reference>
<dbReference type="Proteomes" id="UP000029736">
    <property type="component" value="Unassembled WGS sequence"/>
</dbReference>
<gene>
    <name evidence="1" type="ORF">IX84_05365</name>
</gene>
<comment type="caution">
    <text evidence="1">The sequence shown here is derived from an EMBL/GenBank/DDBJ whole genome shotgun (WGS) entry which is preliminary data.</text>
</comment>
<protein>
    <submittedName>
        <fullName evidence="1">Carboxylate--amine ligase</fullName>
    </submittedName>
</protein>
<keyword evidence="1" id="KW-0436">Ligase</keyword>
<dbReference type="RefSeq" id="WP_044217099.1">
    <property type="nucleotide sequence ID" value="NZ_JBKAGJ010000001.1"/>
</dbReference>
<dbReference type="SUPFAM" id="SSF56059">
    <property type="entry name" value="Glutathione synthetase ATP-binding domain-like"/>
    <property type="match status" value="1"/>
</dbReference>
<dbReference type="STRING" id="1524460.IX84_05365"/>
<organism evidence="1 2">
    <name type="scientific">Phaeodactylibacter xiamenensis</name>
    <dbReference type="NCBI Taxonomy" id="1524460"/>
    <lineage>
        <taxon>Bacteria</taxon>
        <taxon>Pseudomonadati</taxon>
        <taxon>Bacteroidota</taxon>
        <taxon>Saprospiria</taxon>
        <taxon>Saprospirales</taxon>
        <taxon>Haliscomenobacteraceae</taxon>
        <taxon>Phaeodactylibacter</taxon>
    </lineage>
</organism>
<dbReference type="AlphaFoldDB" id="A0A098SAM0"/>
<evidence type="ECO:0000313" key="1">
    <source>
        <dbReference type="EMBL" id="KGE89186.1"/>
    </source>
</evidence>
<accession>A0A098SAM0</accession>